<evidence type="ECO:0000313" key="3">
    <source>
        <dbReference type="Proteomes" id="UP000471633"/>
    </source>
</evidence>
<proteinExistence type="predicted"/>
<evidence type="ECO:0000313" key="2">
    <source>
        <dbReference type="EMBL" id="KGB35993.1"/>
    </source>
</evidence>
<sequence length="105" mass="11879">MSSNQGNKIDRYEIFRIRQGMRPRSNDEAYFDCSGSPMIDGFDHKIRVYNKKGATGNQRGVNSEQTYGSKNTSDCSYQQDFGDNLGPLVTYGIDDEPKPGDNKRK</sequence>
<reference evidence="1" key="4">
    <citation type="journal article" date="2022" name="PLoS Pathog.">
        <title>Chromosome-level genome of Schistosoma haematobium underpins genome-wide explorations of molecular variation.</title>
        <authorList>
            <person name="Stroehlein A.J."/>
            <person name="Korhonen P.K."/>
            <person name="Lee V.V."/>
            <person name="Ralph S.A."/>
            <person name="Mentink-Kane M."/>
            <person name="You H."/>
            <person name="McManus D.P."/>
            <person name="Tchuente L.T."/>
            <person name="Stothard J.R."/>
            <person name="Kaur P."/>
            <person name="Dudchenko O."/>
            <person name="Aiden E.L."/>
            <person name="Yang B."/>
            <person name="Yang H."/>
            <person name="Emery A.M."/>
            <person name="Webster B.L."/>
            <person name="Brindley P.J."/>
            <person name="Rollinson D."/>
            <person name="Chang B.C.H."/>
            <person name="Gasser R.B."/>
            <person name="Young N.D."/>
        </authorList>
    </citation>
    <scope>NUCLEOTIDE SEQUENCE</scope>
</reference>
<organism evidence="2">
    <name type="scientific">Schistosoma haematobium</name>
    <name type="common">Blood fluke</name>
    <dbReference type="NCBI Taxonomy" id="6185"/>
    <lineage>
        <taxon>Eukaryota</taxon>
        <taxon>Metazoa</taxon>
        <taxon>Spiralia</taxon>
        <taxon>Lophotrochozoa</taxon>
        <taxon>Platyhelminthes</taxon>
        <taxon>Trematoda</taxon>
        <taxon>Digenea</taxon>
        <taxon>Strigeidida</taxon>
        <taxon>Schistosomatoidea</taxon>
        <taxon>Schistosomatidae</taxon>
        <taxon>Schistosoma</taxon>
    </lineage>
</organism>
<accession>A0A095C2T3</accession>
<dbReference type="RefSeq" id="XP_012795758.1">
    <property type="nucleotide sequence ID" value="XM_012940304.2"/>
</dbReference>
<reference evidence="1" key="3">
    <citation type="submission" date="2021-06" db="EMBL/GenBank/DDBJ databases">
        <title>Chromosome-level genome assembly for S. haematobium.</title>
        <authorList>
            <person name="Stroehlein A.J."/>
        </authorList>
    </citation>
    <scope>NUCLEOTIDE SEQUENCE</scope>
</reference>
<gene>
    <name evidence="1" type="ORF">MS3_00004184</name>
    <name evidence="2" type="ORF">MS3_04272</name>
</gene>
<reference evidence="1" key="2">
    <citation type="journal article" date="2019" name="Gigascience">
        <title>High-quality Schistosoma haematobium genome achieved by single-molecule and long-range sequencing.</title>
        <authorList>
            <person name="Stroehlein A.J."/>
            <person name="Korhonen P.K."/>
            <person name="Chong T.M."/>
            <person name="Lim Y.L."/>
            <person name="Chan K.G."/>
            <person name="Webster B."/>
            <person name="Rollinson D."/>
            <person name="Brindley P.J."/>
            <person name="Gasser R.B."/>
            <person name="Young N.D."/>
        </authorList>
    </citation>
    <scope>NUCLEOTIDE SEQUENCE</scope>
</reference>
<dbReference type="Proteomes" id="UP000471633">
    <property type="component" value="Unassembled WGS sequence"/>
</dbReference>
<dbReference type="KEGG" id="shx:MS3_00004184"/>
<protein>
    <submittedName>
        <fullName evidence="2">Uncharacterized protein</fullName>
    </submittedName>
</protein>
<evidence type="ECO:0000313" key="1">
    <source>
        <dbReference type="EMBL" id="KAH9592160.1"/>
    </source>
</evidence>
<dbReference type="CTD" id="24591824"/>
<keyword evidence="3" id="KW-1185">Reference proteome</keyword>
<reference evidence="2" key="1">
    <citation type="journal article" date="2012" name="Nat. Genet.">
        <title>Whole-genome sequence of Schistosoma haematobium.</title>
        <authorList>
            <person name="Young N.D."/>
            <person name="Jex A.R."/>
            <person name="Li B."/>
            <person name="Liu S."/>
            <person name="Yang L."/>
            <person name="Xiong Z."/>
            <person name="Li Y."/>
            <person name="Cantacessi C."/>
            <person name="Hall R.S."/>
            <person name="Xu X."/>
            <person name="Chen F."/>
            <person name="Wu X."/>
            <person name="Zerlotini A."/>
            <person name="Oliveira G."/>
            <person name="Hofmann A."/>
            <person name="Zhang G."/>
            <person name="Fang X."/>
            <person name="Kang Y."/>
            <person name="Campbell B.E."/>
            <person name="Loukas A."/>
            <person name="Ranganathan S."/>
            <person name="Rollinson D."/>
            <person name="Rinaldi G."/>
            <person name="Brindley P.J."/>
            <person name="Yang H."/>
            <person name="Wang J."/>
            <person name="Wang J."/>
            <person name="Gasser R.B."/>
        </authorList>
    </citation>
    <scope>NUCLEOTIDE SEQUENCE [LARGE SCALE GENOMIC DNA]</scope>
</reference>
<dbReference type="EMBL" id="AMPZ03000002">
    <property type="protein sequence ID" value="KAH9592160.1"/>
    <property type="molecule type" value="Genomic_DNA"/>
</dbReference>
<dbReference type="GeneID" id="24591824"/>
<dbReference type="AlphaFoldDB" id="A0A095C2T3"/>
<name>A0A095C2T3_SCHHA</name>
<dbReference type="EMBL" id="KL250735">
    <property type="protein sequence ID" value="KGB35993.1"/>
    <property type="molecule type" value="Genomic_DNA"/>
</dbReference>
<dbReference type="OrthoDB" id="6220256at2759"/>